<dbReference type="GO" id="GO:0016746">
    <property type="term" value="F:acyltransferase activity"/>
    <property type="evidence" value="ECO:0007669"/>
    <property type="project" value="UniProtKB-KW"/>
</dbReference>
<name>A0ABM8Q3G4_9BACT</name>
<feature type="transmembrane region" description="Helical" evidence="1">
    <location>
        <begin position="23"/>
        <end position="41"/>
    </location>
</feature>
<dbReference type="Proteomes" id="UP000789803">
    <property type="component" value="Unassembled WGS sequence"/>
</dbReference>
<accession>A0ABM8Q3G4</accession>
<evidence type="ECO:0000256" key="1">
    <source>
        <dbReference type="SAM" id="Phobius"/>
    </source>
</evidence>
<dbReference type="EC" id="2.3.1.-" evidence="2"/>
<keyword evidence="2" id="KW-0808">Transferase</keyword>
<evidence type="ECO:0000313" key="2">
    <source>
        <dbReference type="EMBL" id="CAD7287425.1"/>
    </source>
</evidence>
<reference evidence="2 3" key="1">
    <citation type="submission" date="2020-11" db="EMBL/GenBank/DDBJ databases">
        <authorList>
            <person name="Peeters C."/>
        </authorList>
    </citation>
    <scope>NUCLEOTIDE SEQUENCE [LARGE SCALE GENOMIC DNA]</scope>
    <source>
        <strain evidence="2 3">LMG 7974</strain>
    </source>
</reference>
<proteinExistence type="predicted"/>
<feature type="transmembrane region" description="Helical" evidence="1">
    <location>
        <begin position="61"/>
        <end position="80"/>
    </location>
</feature>
<keyword evidence="2" id="KW-0012">Acyltransferase</keyword>
<protein>
    <submittedName>
        <fullName evidence="2">Peptidoglycan O-acetyltransferase</fullName>
        <ecNumber evidence="2">2.3.1.-</ecNumber>
    </submittedName>
</protein>
<organism evidence="2 3">
    <name type="scientific">Campylobacter majalis</name>
    <dbReference type="NCBI Taxonomy" id="2790656"/>
    <lineage>
        <taxon>Bacteria</taxon>
        <taxon>Pseudomonadati</taxon>
        <taxon>Campylobacterota</taxon>
        <taxon>Epsilonproteobacteria</taxon>
        <taxon>Campylobacterales</taxon>
        <taxon>Campylobacteraceae</taxon>
        <taxon>Campylobacter</taxon>
    </lineage>
</organism>
<evidence type="ECO:0000313" key="3">
    <source>
        <dbReference type="Proteomes" id="UP000789803"/>
    </source>
</evidence>
<dbReference type="EMBL" id="CAJHOF010000002">
    <property type="protein sequence ID" value="CAD7287425.1"/>
    <property type="molecule type" value="Genomic_DNA"/>
</dbReference>
<keyword evidence="1" id="KW-0472">Membrane</keyword>
<keyword evidence="3" id="KW-1185">Reference proteome</keyword>
<sequence>MIFNFLLSKKLISSQNSPNKRKILIFGISANLALLGYFKYADFFIDNLNFALNSDISRLNLLLPLAISFFTFQQIAYLVYMSSGGGAPL</sequence>
<comment type="caution">
    <text evidence="2">The sequence shown here is derived from an EMBL/GenBank/DDBJ whole genome shotgun (WGS) entry which is preliminary data.</text>
</comment>
<gene>
    <name evidence="2" type="primary">patA_1</name>
    <name evidence="2" type="ORF">LMG7974_00304</name>
</gene>
<keyword evidence="1" id="KW-0812">Transmembrane</keyword>
<keyword evidence="1" id="KW-1133">Transmembrane helix</keyword>